<dbReference type="GO" id="GO:0016020">
    <property type="term" value="C:membrane"/>
    <property type="evidence" value="ECO:0007669"/>
    <property type="project" value="InterPro"/>
</dbReference>
<gene>
    <name evidence="2" type="ORF">BESB_049950</name>
</gene>
<dbReference type="VEuPathDB" id="ToxoDB:BESB_049950"/>
<dbReference type="Gene3D" id="2.60.40.1320">
    <property type="entry name" value="SRS domain"/>
    <property type="match status" value="2"/>
</dbReference>
<accession>A0A2A9MM15</accession>
<organism evidence="2 3">
    <name type="scientific">Besnoitia besnoiti</name>
    <name type="common">Apicomplexan protozoan</name>
    <dbReference type="NCBI Taxonomy" id="94643"/>
    <lineage>
        <taxon>Eukaryota</taxon>
        <taxon>Sar</taxon>
        <taxon>Alveolata</taxon>
        <taxon>Apicomplexa</taxon>
        <taxon>Conoidasida</taxon>
        <taxon>Coccidia</taxon>
        <taxon>Eucoccidiorida</taxon>
        <taxon>Eimeriorina</taxon>
        <taxon>Sarcocystidae</taxon>
        <taxon>Besnoitia</taxon>
    </lineage>
</organism>
<keyword evidence="3" id="KW-1185">Reference proteome</keyword>
<comment type="caution">
    <text evidence="2">The sequence shown here is derived from an EMBL/GenBank/DDBJ whole genome shotgun (WGS) entry which is preliminary data.</text>
</comment>
<dbReference type="KEGG" id="bbes:BESB_049950"/>
<sequence>MTIALFFVGIARIHENPPVPVLGVLAAEQISDCVVEGARTKCTCEKQPTTAPDLKATISEETNELEIYCKGGLNYAPEGLLGSKVCSADADDVTTCKAKESKPGCINVNALLVAASTPVEWQPSTSITDQDKSKVLNIPKDKIPYVDEEFHVGCSENNSTTKCKVAVTITARTTKTKDRTVTCAYGHDSNKKHQMITLSPSQNTFTLVCGAKGEIVQKSYKSAYCGVSEKDTPVRDCPGKYTDILPGYEERWWTDGKEKSFTFTIPEDKFPTARAKMMVQCQKEEVKTREPATPQAEATFKPSVCSVDVTIESAGSASLAPPSFILGLSTIMLLAGSGLMVVSSDFLRQ</sequence>
<dbReference type="EMBL" id="NWUJ01000003">
    <property type="protein sequence ID" value="PFH36803.1"/>
    <property type="molecule type" value="Genomic_DNA"/>
</dbReference>
<evidence type="ECO:0000313" key="3">
    <source>
        <dbReference type="Proteomes" id="UP000224006"/>
    </source>
</evidence>
<dbReference type="GeneID" id="40309925"/>
<name>A0A2A9MM15_BESBE</name>
<dbReference type="InterPro" id="IPR007226">
    <property type="entry name" value="SRS_dom"/>
</dbReference>
<proteinExistence type="predicted"/>
<dbReference type="InterPro" id="IPR036755">
    <property type="entry name" value="SRS_dom_sf"/>
</dbReference>
<feature type="domain" description="SRS" evidence="1">
    <location>
        <begin position="180"/>
        <end position="311"/>
    </location>
</feature>
<dbReference type="InterPro" id="IPR028352">
    <property type="entry name" value="Surface_antig_SAG1"/>
</dbReference>
<reference evidence="2 3" key="1">
    <citation type="submission" date="2017-09" db="EMBL/GenBank/DDBJ databases">
        <title>Genome sequencing of Besnoitia besnoiti strain Bb-Ger1.</title>
        <authorList>
            <person name="Schares G."/>
            <person name="Venepally P."/>
            <person name="Lorenzi H.A."/>
        </authorList>
    </citation>
    <scope>NUCLEOTIDE SEQUENCE [LARGE SCALE GENOMIC DNA]</scope>
    <source>
        <strain evidence="2 3">Bb-Ger1</strain>
    </source>
</reference>
<dbReference type="SUPFAM" id="SSF74877">
    <property type="entry name" value="Major surface antigen p30, SAG1"/>
    <property type="match status" value="2"/>
</dbReference>
<dbReference type="RefSeq" id="XP_029220812.1">
    <property type="nucleotide sequence ID" value="XM_029363446.1"/>
</dbReference>
<dbReference type="Pfam" id="PF04092">
    <property type="entry name" value="SAG"/>
    <property type="match status" value="2"/>
</dbReference>
<dbReference type="PRINTS" id="PR01801">
    <property type="entry name" value="SURFCEANTIGN"/>
</dbReference>
<evidence type="ECO:0000259" key="1">
    <source>
        <dbReference type="Pfam" id="PF04092"/>
    </source>
</evidence>
<dbReference type="Proteomes" id="UP000224006">
    <property type="component" value="Chromosome III"/>
</dbReference>
<dbReference type="OrthoDB" id="329695at2759"/>
<evidence type="ECO:0000313" key="2">
    <source>
        <dbReference type="EMBL" id="PFH36803.1"/>
    </source>
</evidence>
<dbReference type="AlphaFoldDB" id="A0A2A9MM15"/>
<protein>
    <submittedName>
        <fullName evidence="2">SAG-related sequence</fullName>
    </submittedName>
</protein>
<feature type="domain" description="SRS" evidence="1">
    <location>
        <begin position="40"/>
        <end position="169"/>
    </location>
</feature>